<protein>
    <submittedName>
        <fullName evidence="2">Uncharacterized protein</fullName>
    </submittedName>
</protein>
<gene>
    <name evidence="2" type="ORF">A4A59_25225</name>
</gene>
<dbReference type="RefSeq" id="WP_062943436.1">
    <property type="nucleotide sequence ID" value="NZ_CP171844.1"/>
</dbReference>
<reference evidence="2" key="1">
    <citation type="submission" date="2016-03" db="EMBL/GenBank/DDBJ databases">
        <title>Microsymbionts genomes from the relict species Vavilovia formosa.</title>
        <authorList>
            <person name="Chirak E."/>
            <person name="Kimeklis A."/>
            <person name="Kopat V."/>
            <person name="Andronov E."/>
        </authorList>
    </citation>
    <scope>NUCLEOTIDE SEQUENCE [LARGE SCALE GENOMIC DNA]</scope>
    <source>
        <strain evidence="2">Vaf12</strain>
    </source>
</reference>
<dbReference type="EMBL" id="LVYU01000110">
    <property type="protein sequence ID" value="KZA98860.1"/>
    <property type="molecule type" value="Genomic_DNA"/>
</dbReference>
<comment type="caution">
    <text evidence="2">The sequence shown here is derived from an EMBL/GenBank/DDBJ whole genome shotgun (WGS) entry which is preliminary data.</text>
</comment>
<evidence type="ECO:0000256" key="1">
    <source>
        <dbReference type="SAM" id="Coils"/>
    </source>
</evidence>
<keyword evidence="1" id="KW-0175">Coiled coil</keyword>
<name>A0A154IE51_RHILE</name>
<evidence type="ECO:0000313" key="2">
    <source>
        <dbReference type="EMBL" id="KZA98860.1"/>
    </source>
</evidence>
<proteinExistence type="predicted"/>
<sequence>MIVEAESKRPGPSTDLLEKIRVLRIERARVGAELSRLNERMKELNIQIGAYEDAATMVFGESQYSALMAAIEGNIQTRRAATGGLMALGKELLDGSKRKNLSGNWAKLLVSMSEHDSFGYDDLVAMSEIMDWGISKPTLRSQIKSYVDSDLVERIDNERGKFRVTPIGRTTAEAALHKAPARPALADALDEGVPLDLDDLLDDPASGSGGWKSILE</sequence>
<organism evidence="2">
    <name type="scientific">Rhizobium leguminosarum</name>
    <dbReference type="NCBI Taxonomy" id="384"/>
    <lineage>
        <taxon>Bacteria</taxon>
        <taxon>Pseudomonadati</taxon>
        <taxon>Pseudomonadota</taxon>
        <taxon>Alphaproteobacteria</taxon>
        <taxon>Hyphomicrobiales</taxon>
        <taxon>Rhizobiaceae</taxon>
        <taxon>Rhizobium/Agrobacterium group</taxon>
        <taxon>Rhizobium</taxon>
    </lineage>
</organism>
<feature type="coiled-coil region" evidence="1">
    <location>
        <begin position="27"/>
        <end position="54"/>
    </location>
</feature>
<dbReference type="AlphaFoldDB" id="A0A154IE51"/>
<accession>A0A154IE51</accession>